<protein>
    <submittedName>
        <fullName evidence="1">Uncharacterized protein</fullName>
    </submittedName>
</protein>
<sequence>MADSVGGGMARHPERLRGGTWPRLCGRAGAWGGHRAWAAAPFAYDSGPAGSGGGYGMGTRNLDLAGTLDMGTGTLGLPAPSLHSLGAGALVA</sequence>
<proteinExistence type="predicted"/>
<reference evidence="1" key="1">
    <citation type="submission" date="2023-06" db="EMBL/GenBank/DDBJ databases">
        <title>Complete and circular genome of Acidithiobacillus ferrianus DSM 107098.</title>
        <authorList>
            <person name="Norris P.R."/>
            <person name="Falagan C."/>
            <person name="Moya-Beltran A."/>
            <person name="Castro M."/>
            <person name="Quatrini R."/>
            <person name="Johnson D.B."/>
        </authorList>
    </citation>
    <scope>NUCLEOTIDE SEQUENCE</scope>
    <source>
        <strain evidence="1">MG</strain>
    </source>
</reference>
<evidence type="ECO:0000313" key="2">
    <source>
        <dbReference type="Proteomes" id="UP000470022"/>
    </source>
</evidence>
<accession>A0ACD5H4T7</accession>
<dbReference type="Proteomes" id="UP000470022">
    <property type="component" value="Chromosome"/>
</dbReference>
<organism evidence="1 2">
    <name type="scientific">Acidithiobacillus ferrianus</name>
    <dbReference type="NCBI Taxonomy" id="2678518"/>
    <lineage>
        <taxon>Bacteria</taxon>
        <taxon>Pseudomonadati</taxon>
        <taxon>Pseudomonadota</taxon>
        <taxon>Acidithiobacillia</taxon>
        <taxon>Acidithiobacillales</taxon>
        <taxon>Acidithiobacillaceae</taxon>
        <taxon>Acidithiobacillus</taxon>
    </lineage>
</organism>
<gene>
    <name evidence="1" type="ORF">GL267_012335</name>
</gene>
<dbReference type="EMBL" id="CP127523">
    <property type="protein sequence ID" value="XRI68528.1"/>
    <property type="molecule type" value="Genomic_DNA"/>
</dbReference>
<evidence type="ECO:0000313" key="1">
    <source>
        <dbReference type="EMBL" id="XRI68528.1"/>
    </source>
</evidence>
<keyword evidence="2" id="KW-1185">Reference proteome</keyword>
<name>A0ACD5H4T7_9PROT</name>